<accession>A0A9Q1Q7U5</accession>
<comment type="caution">
    <text evidence="2">The sequence shown here is derived from an EMBL/GenBank/DDBJ whole genome shotgun (WGS) entry which is preliminary data.</text>
</comment>
<dbReference type="AlphaFoldDB" id="A0A9Q1Q7U5"/>
<feature type="region of interest" description="Disordered" evidence="1">
    <location>
        <begin position="1"/>
        <end position="73"/>
    </location>
</feature>
<dbReference type="EMBL" id="JAKOGI010000674">
    <property type="protein sequence ID" value="KAJ8431654.1"/>
    <property type="molecule type" value="Genomic_DNA"/>
</dbReference>
<reference evidence="2" key="1">
    <citation type="submission" date="2022-04" db="EMBL/GenBank/DDBJ databases">
        <title>Carnegiea gigantea Genome sequencing and assembly v2.</title>
        <authorList>
            <person name="Copetti D."/>
            <person name="Sanderson M.J."/>
            <person name="Burquez A."/>
            <person name="Wojciechowski M.F."/>
        </authorList>
    </citation>
    <scope>NUCLEOTIDE SEQUENCE</scope>
    <source>
        <strain evidence="2">SGP5-SGP5p</strain>
        <tissue evidence="2">Aerial part</tissue>
    </source>
</reference>
<protein>
    <submittedName>
        <fullName evidence="2">Uncharacterized protein</fullName>
    </submittedName>
</protein>
<dbReference type="Proteomes" id="UP001153076">
    <property type="component" value="Unassembled WGS sequence"/>
</dbReference>
<feature type="compositionally biased region" description="Acidic residues" evidence="1">
    <location>
        <begin position="1"/>
        <end position="10"/>
    </location>
</feature>
<dbReference type="OrthoDB" id="1300189at2759"/>
<name>A0A9Q1Q7U5_9CARY</name>
<feature type="compositionally biased region" description="Polar residues" evidence="1">
    <location>
        <begin position="37"/>
        <end position="71"/>
    </location>
</feature>
<organism evidence="2 3">
    <name type="scientific">Carnegiea gigantea</name>
    <dbReference type="NCBI Taxonomy" id="171969"/>
    <lineage>
        <taxon>Eukaryota</taxon>
        <taxon>Viridiplantae</taxon>
        <taxon>Streptophyta</taxon>
        <taxon>Embryophyta</taxon>
        <taxon>Tracheophyta</taxon>
        <taxon>Spermatophyta</taxon>
        <taxon>Magnoliopsida</taxon>
        <taxon>eudicotyledons</taxon>
        <taxon>Gunneridae</taxon>
        <taxon>Pentapetalae</taxon>
        <taxon>Caryophyllales</taxon>
        <taxon>Cactineae</taxon>
        <taxon>Cactaceae</taxon>
        <taxon>Cactoideae</taxon>
        <taxon>Echinocereeae</taxon>
        <taxon>Carnegiea</taxon>
    </lineage>
</organism>
<proteinExistence type="predicted"/>
<feature type="region of interest" description="Disordered" evidence="1">
    <location>
        <begin position="95"/>
        <end position="124"/>
    </location>
</feature>
<evidence type="ECO:0000313" key="2">
    <source>
        <dbReference type="EMBL" id="KAJ8431654.1"/>
    </source>
</evidence>
<evidence type="ECO:0000256" key="1">
    <source>
        <dbReference type="SAM" id="MobiDB-lite"/>
    </source>
</evidence>
<keyword evidence="3" id="KW-1185">Reference proteome</keyword>
<gene>
    <name evidence="2" type="ORF">Cgig2_024126</name>
</gene>
<sequence length="192" mass="20927">MYAAECDEKDDQTRGVTTKVKSAMHVTLQPLSKMGEKNTQQPLISIGSGTSNGKDQGSSNGKDQGSGNNKGKSAAIMKPTMLLSANNALSHTQMEMTVNNNTPNDEGGTSSPTMKRKRNPNARPRGINLVKEEKLKGGEIENHKVQEKIISTVDKHPEFSKFELIEKCFGPQDHDHVICFAHGVTPKDVWGP</sequence>
<feature type="compositionally biased region" description="Polar residues" evidence="1">
    <location>
        <begin position="95"/>
        <end position="113"/>
    </location>
</feature>
<evidence type="ECO:0000313" key="3">
    <source>
        <dbReference type="Proteomes" id="UP001153076"/>
    </source>
</evidence>